<keyword evidence="2" id="KW-1185">Reference proteome</keyword>
<dbReference type="Proteomes" id="UP001163046">
    <property type="component" value="Unassembled WGS sequence"/>
</dbReference>
<evidence type="ECO:0000313" key="1">
    <source>
        <dbReference type="EMBL" id="KAJ7377654.1"/>
    </source>
</evidence>
<sequence length="113" mass="12562">MYCKYESPVAWSGFTVAPCVEYLTRDKSLAVTIASDHITEAEALAVKYVLYAVPQVMLLLWDTSILSIDVSQDNLLPYSLHHVVAKSCIAHKKDLLTTSLCATCHRRTTPECS</sequence>
<evidence type="ECO:0000313" key="2">
    <source>
        <dbReference type="Proteomes" id="UP001163046"/>
    </source>
</evidence>
<dbReference type="OrthoDB" id="10059875at2759"/>
<accession>A0A9X0CY28</accession>
<name>A0A9X0CY28_9CNID</name>
<organism evidence="1 2">
    <name type="scientific">Desmophyllum pertusum</name>
    <dbReference type="NCBI Taxonomy" id="174260"/>
    <lineage>
        <taxon>Eukaryota</taxon>
        <taxon>Metazoa</taxon>
        <taxon>Cnidaria</taxon>
        <taxon>Anthozoa</taxon>
        <taxon>Hexacorallia</taxon>
        <taxon>Scleractinia</taxon>
        <taxon>Caryophylliina</taxon>
        <taxon>Caryophylliidae</taxon>
        <taxon>Desmophyllum</taxon>
    </lineage>
</organism>
<gene>
    <name evidence="1" type="ORF">OS493_027732</name>
</gene>
<dbReference type="EMBL" id="MU826375">
    <property type="protein sequence ID" value="KAJ7377654.1"/>
    <property type="molecule type" value="Genomic_DNA"/>
</dbReference>
<reference evidence="1" key="1">
    <citation type="submission" date="2023-01" db="EMBL/GenBank/DDBJ databases">
        <title>Genome assembly of the deep-sea coral Lophelia pertusa.</title>
        <authorList>
            <person name="Herrera S."/>
            <person name="Cordes E."/>
        </authorList>
    </citation>
    <scope>NUCLEOTIDE SEQUENCE</scope>
    <source>
        <strain evidence="1">USNM1676648</strain>
        <tissue evidence="1">Polyp</tissue>
    </source>
</reference>
<dbReference type="AlphaFoldDB" id="A0A9X0CY28"/>
<comment type="caution">
    <text evidence="1">The sequence shown here is derived from an EMBL/GenBank/DDBJ whole genome shotgun (WGS) entry which is preliminary data.</text>
</comment>
<protein>
    <submittedName>
        <fullName evidence="1">Uncharacterized protein</fullName>
    </submittedName>
</protein>
<dbReference type="Gene3D" id="3.40.50.720">
    <property type="entry name" value="NAD(P)-binding Rossmann-like Domain"/>
    <property type="match status" value="1"/>
</dbReference>
<proteinExistence type="predicted"/>